<comment type="subcellular location">
    <subcellularLocation>
        <location evidence="1">Cell membrane</location>
        <topology evidence="1">Multi-pass membrane protein</topology>
    </subcellularLocation>
    <subcellularLocation>
        <location evidence="8">Membrane</location>
        <topology evidence="8">Multi-pass membrane protein</topology>
    </subcellularLocation>
</comment>
<proteinExistence type="inferred from homology"/>
<evidence type="ECO:0000313" key="12">
    <source>
        <dbReference type="Proteomes" id="UP001501410"/>
    </source>
</evidence>
<dbReference type="PROSITE" id="PS50850">
    <property type="entry name" value="MFS"/>
    <property type="match status" value="1"/>
</dbReference>
<keyword evidence="2 8" id="KW-0813">Transport</keyword>
<dbReference type="PROSITE" id="PS01023">
    <property type="entry name" value="PTR2_2"/>
    <property type="match status" value="1"/>
</dbReference>
<evidence type="ECO:0000256" key="5">
    <source>
        <dbReference type="ARBA" id="ARBA00022856"/>
    </source>
</evidence>
<dbReference type="PANTHER" id="PTHR23517:SF15">
    <property type="entry name" value="PROTON-DEPENDENT OLIGOPEPTIDE FAMILY TRANSPORT PROTEIN"/>
    <property type="match status" value="1"/>
</dbReference>
<evidence type="ECO:0000256" key="6">
    <source>
        <dbReference type="ARBA" id="ARBA00022989"/>
    </source>
</evidence>
<evidence type="ECO:0000313" key="11">
    <source>
        <dbReference type="EMBL" id="GAA4455222.1"/>
    </source>
</evidence>
<reference evidence="12" key="1">
    <citation type="journal article" date="2019" name="Int. J. Syst. Evol. Microbiol.">
        <title>The Global Catalogue of Microorganisms (GCM) 10K type strain sequencing project: providing services to taxonomists for standard genome sequencing and annotation.</title>
        <authorList>
            <consortium name="The Broad Institute Genomics Platform"/>
            <consortium name="The Broad Institute Genome Sequencing Center for Infectious Disease"/>
            <person name="Wu L."/>
            <person name="Ma J."/>
        </authorList>
    </citation>
    <scope>NUCLEOTIDE SEQUENCE [LARGE SCALE GENOMIC DNA]</scope>
    <source>
        <strain evidence="12">JCM 31921</strain>
    </source>
</reference>
<dbReference type="RefSeq" id="WP_344825815.1">
    <property type="nucleotide sequence ID" value="NZ_BAABEZ010000022.1"/>
</dbReference>
<evidence type="ECO:0000256" key="2">
    <source>
        <dbReference type="ARBA" id="ARBA00022448"/>
    </source>
</evidence>
<feature type="transmembrane region" description="Helical" evidence="9">
    <location>
        <begin position="432"/>
        <end position="450"/>
    </location>
</feature>
<organism evidence="11 12">
    <name type="scientific">Rurimicrobium arvi</name>
    <dbReference type="NCBI Taxonomy" id="2049916"/>
    <lineage>
        <taxon>Bacteria</taxon>
        <taxon>Pseudomonadati</taxon>
        <taxon>Bacteroidota</taxon>
        <taxon>Chitinophagia</taxon>
        <taxon>Chitinophagales</taxon>
        <taxon>Chitinophagaceae</taxon>
        <taxon>Rurimicrobium</taxon>
    </lineage>
</organism>
<dbReference type="InterPro" id="IPR020846">
    <property type="entry name" value="MFS_dom"/>
</dbReference>
<dbReference type="Pfam" id="PF00854">
    <property type="entry name" value="PTR2"/>
    <property type="match status" value="2"/>
</dbReference>
<dbReference type="CDD" id="cd17346">
    <property type="entry name" value="MFS_DtpA_like"/>
    <property type="match status" value="1"/>
</dbReference>
<feature type="transmembrane region" description="Helical" evidence="9">
    <location>
        <begin position="301"/>
        <end position="319"/>
    </location>
</feature>
<evidence type="ECO:0000256" key="9">
    <source>
        <dbReference type="SAM" id="Phobius"/>
    </source>
</evidence>
<feature type="transmembrane region" description="Helical" evidence="9">
    <location>
        <begin position="399"/>
        <end position="420"/>
    </location>
</feature>
<feature type="transmembrane region" description="Helical" evidence="9">
    <location>
        <begin position="153"/>
        <end position="173"/>
    </location>
</feature>
<dbReference type="InterPro" id="IPR018456">
    <property type="entry name" value="PTR2_symporter_CS"/>
</dbReference>
<evidence type="ECO:0000256" key="4">
    <source>
        <dbReference type="ARBA" id="ARBA00022692"/>
    </source>
</evidence>
<evidence type="ECO:0000259" key="10">
    <source>
        <dbReference type="PROSITE" id="PS50850"/>
    </source>
</evidence>
<feature type="transmembrane region" description="Helical" evidence="9">
    <location>
        <begin position="88"/>
        <end position="108"/>
    </location>
</feature>
<evidence type="ECO:0000256" key="8">
    <source>
        <dbReference type="RuleBase" id="RU003755"/>
    </source>
</evidence>
<keyword evidence="3" id="KW-1003">Cell membrane</keyword>
<feature type="transmembrane region" description="Helical" evidence="9">
    <location>
        <begin position="252"/>
        <end position="269"/>
    </location>
</feature>
<evidence type="ECO:0000256" key="1">
    <source>
        <dbReference type="ARBA" id="ARBA00004651"/>
    </source>
</evidence>
<dbReference type="SUPFAM" id="SSF103473">
    <property type="entry name" value="MFS general substrate transporter"/>
    <property type="match status" value="1"/>
</dbReference>
<feature type="transmembrane region" description="Helical" evidence="9">
    <location>
        <begin position="114"/>
        <end position="132"/>
    </location>
</feature>
<dbReference type="NCBIfam" id="TIGR00924">
    <property type="entry name" value="yjdL_sub1_fam"/>
    <property type="match status" value="2"/>
</dbReference>
<keyword evidence="7 9" id="KW-0472">Membrane</keyword>
<keyword evidence="6 9" id="KW-1133">Transmembrane helix</keyword>
<dbReference type="Proteomes" id="UP001501410">
    <property type="component" value="Unassembled WGS sequence"/>
</dbReference>
<feature type="transmembrane region" description="Helical" evidence="9">
    <location>
        <begin position="193"/>
        <end position="213"/>
    </location>
</feature>
<keyword evidence="4 8" id="KW-0812">Transmembrane</keyword>
<dbReference type="EMBL" id="BAABEZ010000022">
    <property type="protein sequence ID" value="GAA4455222.1"/>
    <property type="molecule type" value="Genomic_DNA"/>
</dbReference>
<name>A0ABP8MUZ8_9BACT</name>
<dbReference type="InterPro" id="IPR036259">
    <property type="entry name" value="MFS_trans_sf"/>
</dbReference>
<accession>A0ABP8MUZ8</accession>
<sequence length="462" mass="50574">MAADLSTPIPQKGHPKALYLLFFTEMWERFSYYGMRGILILYLTKKYFEGGLAIDPAMASQIYGYFTGFVYFTPLIGGWLADRYLGQRLAITIGGLTMMVGQFTLFAINTHTGMYLGLLLLIIGNGFFKPNISTLVGRLYEAKDPRRDAAFSIFYMGINLGAFLAPLVIGQFTDNIFSVKDEAGNIVSYGYKWGFLASGIGMLLGQIIFNALAAKYLGTIGKAPVKTVAGGNNDAHHALAAQPVTKENKQQMTVIFILTAFVIFFWAGFEQAGSSLSLYTDKFINRQVGNFTIPTPWFQSVNPLFIIVLAPLFSIFWVSKLGQRLSTPVKMGLGMVLLGIGYFFMLGAIAQRGGDIQDETVKASLIWLVLTYLLHTIGELCLSPVGLSVVTKLAHPKYASLMMGVWMLATFIANIVGGYLAAFVEELGAKTIFTSISTAVIVLGLIMVALSKPISKMMHGVK</sequence>
<feature type="domain" description="Major facilitator superfamily (MFS) profile" evidence="10">
    <location>
        <begin position="17"/>
        <end position="456"/>
    </location>
</feature>
<keyword evidence="12" id="KW-1185">Reference proteome</keyword>
<dbReference type="InterPro" id="IPR050171">
    <property type="entry name" value="MFS_Transporters"/>
</dbReference>
<feature type="transmembrane region" description="Helical" evidence="9">
    <location>
        <begin position="331"/>
        <end position="350"/>
    </location>
</feature>
<dbReference type="PANTHER" id="PTHR23517">
    <property type="entry name" value="RESISTANCE PROTEIN MDTM, PUTATIVE-RELATED-RELATED"/>
    <property type="match status" value="1"/>
</dbReference>
<keyword evidence="5" id="KW-0571">Peptide transport</keyword>
<dbReference type="InterPro" id="IPR000109">
    <property type="entry name" value="POT_fam"/>
</dbReference>
<feature type="transmembrane region" description="Helical" evidence="9">
    <location>
        <begin position="365"/>
        <end position="387"/>
    </location>
</feature>
<keyword evidence="5" id="KW-0653">Protein transport</keyword>
<dbReference type="InterPro" id="IPR005279">
    <property type="entry name" value="Dipep/tripep_permease"/>
</dbReference>
<gene>
    <name evidence="11" type="ORF">GCM10023092_18510</name>
</gene>
<protein>
    <submittedName>
        <fullName evidence="11">Peptide MFS transporter</fullName>
    </submittedName>
</protein>
<evidence type="ECO:0000256" key="7">
    <source>
        <dbReference type="ARBA" id="ARBA00023136"/>
    </source>
</evidence>
<comment type="similarity">
    <text evidence="8">Belongs to the major facilitator superfamily. Proton-dependent oligopeptide transporter (POT/PTR) (TC 2.A.17) family.</text>
</comment>
<comment type="caution">
    <text evidence="11">The sequence shown here is derived from an EMBL/GenBank/DDBJ whole genome shotgun (WGS) entry which is preliminary data.</text>
</comment>
<feature type="transmembrane region" description="Helical" evidence="9">
    <location>
        <begin position="62"/>
        <end position="81"/>
    </location>
</feature>
<evidence type="ECO:0000256" key="3">
    <source>
        <dbReference type="ARBA" id="ARBA00022475"/>
    </source>
</evidence>
<dbReference type="Gene3D" id="1.20.1250.20">
    <property type="entry name" value="MFS general substrate transporter like domains"/>
    <property type="match status" value="2"/>
</dbReference>